<dbReference type="InterPro" id="IPR011701">
    <property type="entry name" value="MFS"/>
</dbReference>
<protein>
    <recommendedName>
        <fullName evidence="7">Major facilitator superfamily (MFS) profile domain-containing protein</fullName>
    </recommendedName>
</protein>
<feature type="transmembrane region" description="Helical" evidence="4">
    <location>
        <begin position="197"/>
        <end position="220"/>
    </location>
</feature>
<dbReference type="PANTHER" id="PTHR23121">
    <property type="entry name" value="SODIUM-DEPENDENT GLUCOSE TRANSPORTER 1"/>
    <property type="match status" value="1"/>
</dbReference>
<organism evidence="5 6">
    <name type="scientific">Tetranychus urticae</name>
    <name type="common">Two-spotted spider mite</name>
    <dbReference type="NCBI Taxonomy" id="32264"/>
    <lineage>
        <taxon>Eukaryota</taxon>
        <taxon>Metazoa</taxon>
        <taxon>Ecdysozoa</taxon>
        <taxon>Arthropoda</taxon>
        <taxon>Chelicerata</taxon>
        <taxon>Arachnida</taxon>
        <taxon>Acari</taxon>
        <taxon>Acariformes</taxon>
        <taxon>Trombidiformes</taxon>
        <taxon>Prostigmata</taxon>
        <taxon>Eleutherengona</taxon>
        <taxon>Raphignathae</taxon>
        <taxon>Tetranychoidea</taxon>
        <taxon>Tetranychidae</taxon>
        <taxon>Tetranychus</taxon>
    </lineage>
</organism>
<evidence type="ECO:0000256" key="4">
    <source>
        <dbReference type="SAM" id="Phobius"/>
    </source>
</evidence>
<evidence type="ECO:0008006" key="7">
    <source>
        <dbReference type="Google" id="ProtNLM"/>
    </source>
</evidence>
<dbReference type="AlphaFoldDB" id="T1KTP5"/>
<feature type="transmembrane region" description="Helical" evidence="4">
    <location>
        <begin position="383"/>
        <end position="405"/>
    </location>
</feature>
<dbReference type="eggNOG" id="ENOG502QRVK">
    <property type="taxonomic scope" value="Eukaryota"/>
</dbReference>
<keyword evidence="2 4" id="KW-1133">Transmembrane helix</keyword>
<evidence type="ECO:0000313" key="5">
    <source>
        <dbReference type="EnsemblMetazoa" id="tetur21g00500.1"/>
    </source>
</evidence>
<dbReference type="OrthoDB" id="6502433at2759"/>
<dbReference type="Gene3D" id="1.20.1250.20">
    <property type="entry name" value="MFS general substrate transporter like domains"/>
    <property type="match status" value="1"/>
</dbReference>
<evidence type="ECO:0000256" key="1">
    <source>
        <dbReference type="ARBA" id="ARBA00022692"/>
    </source>
</evidence>
<dbReference type="OMA" id="TFLASTW"/>
<accession>T1KTP5</accession>
<proteinExistence type="predicted"/>
<keyword evidence="3 4" id="KW-0472">Membrane</keyword>
<evidence type="ECO:0000313" key="6">
    <source>
        <dbReference type="Proteomes" id="UP000015104"/>
    </source>
</evidence>
<name>T1KTP5_TETUR</name>
<feature type="transmembrane region" description="Helical" evidence="4">
    <location>
        <begin position="12"/>
        <end position="34"/>
    </location>
</feature>
<dbReference type="Pfam" id="PF07690">
    <property type="entry name" value="MFS_1"/>
    <property type="match status" value="1"/>
</dbReference>
<feature type="transmembrane region" description="Helical" evidence="4">
    <location>
        <begin position="54"/>
        <end position="74"/>
    </location>
</feature>
<sequence>MKIIRFISDNRYRLFKTILAYFAYFCIGSATTLLGSSLLDLQIRLNVDFAKVSYLIPFRSAGHILGSALAGLIEQRFNRSLLLWIINLISGIFLGAAPFFTKFEFTSIFLVIAGVAHGMSDILCNTSVTSTWKEKSTNWLQVLHMSWGIGSLITPVICRPFLLPEESLEPDSSSLITANTTANPVIVSIYTAKDVMIQYAFVIIGLLSVIVSFFYACIYFRERSITEYSKKEVNAVNIQVPQPSSQISPWKKYIAIFLAAVVAHFCYSLESVLGSLGASFSVKSDIHMDKKTGVLLATVFWSCFSFYRLIFIPLTFIVAETKLLALSLFLTLLGVVVSVPWANSNEACLWAGFTLVGLGISTIFSSSYGMLSRYIVITGQISSMIFIPGVVGESFHPAIAATLLANSPILFLYYNAALGVVLVISFLALMIYCKTVLKTPTVHLAHPSIGPRFSTLSVSHH</sequence>
<keyword evidence="1 4" id="KW-0812">Transmembrane</keyword>
<feature type="transmembrane region" description="Helical" evidence="4">
    <location>
        <begin position="323"/>
        <end position="343"/>
    </location>
</feature>
<evidence type="ECO:0000256" key="2">
    <source>
        <dbReference type="ARBA" id="ARBA00022989"/>
    </source>
</evidence>
<dbReference type="EMBL" id="CAEY01000545">
    <property type="status" value="NOT_ANNOTATED_CDS"/>
    <property type="molecule type" value="Genomic_DNA"/>
</dbReference>
<feature type="transmembrane region" description="Helical" evidence="4">
    <location>
        <begin position="349"/>
        <end position="371"/>
    </location>
</feature>
<dbReference type="SUPFAM" id="SSF103473">
    <property type="entry name" value="MFS general substrate transporter"/>
    <property type="match status" value="1"/>
</dbReference>
<dbReference type="EnsemblMetazoa" id="tetur21g00500.1">
    <property type="protein sequence ID" value="tetur21g00500.1"/>
    <property type="gene ID" value="tetur21g00500"/>
</dbReference>
<dbReference type="STRING" id="32264.T1KTP5"/>
<dbReference type="PANTHER" id="PTHR23121:SF9">
    <property type="entry name" value="SODIUM-DEPENDENT GLUCOSE TRANSPORTER 1"/>
    <property type="match status" value="1"/>
</dbReference>
<evidence type="ECO:0000256" key="3">
    <source>
        <dbReference type="ARBA" id="ARBA00023136"/>
    </source>
</evidence>
<feature type="transmembrane region" description="Helical" evidence="4">
    <location>
        <begin position="293"/>
        <end position="311"/>
    </location>
</feature>
<reference evidence="6" key="1">
    <citation type="submission" date="2011-08" db="EMBL/GenBank/DDBJ databases">
        <authorList>
            <person name="Rombauts S."/>
        </authorList>
    </citation>
    <scope>NUCLEOTIDE SEQUENCE</scope>
    <source>
        <strain evidence="6">London</strain>
    </source>
</reference>
<reference evidence="5" key="2">
    <citation type="submission" date="2015-06" db="UniProtKB">
        <authorList>
            <consortium name="EnsemblMetazoa"/>
        </authorList>
    </citation>
    <scope>IDENTIFICATION</scope>
</reference>
<dbReference type="KEGG" id="tut:107367174"/>
<feature type="transmembrane region" description="Helical" evidence="4">
    <location>
        <begin position="411"/>
        <end position="433"/>
    </location>
</feature>
<feature type="transmembrane region" description="Helical" evidence="4">
    <location>
        <begin position="253"/>
        <end position="273"/>
    </location>
</feature>
<dbReference type="HOGENOM" id="CLU_028923_2_1_1"/>
<keyword evidence="6" id="KW-1185">Reference proteome</keyword>
<dbReference type="GO" id="GO:0022857">
    <property type="term" value="F:transmembrane transporter activity"/>
    <property type="evidence" value="ECO:0007669"/>
    <property type="project" value="InterPro"/>
</dbReference>
<gene>
    <name evidence="5" type="primary">107367174</name>
</gene>
<dbReference type="InterPro" id="IPR036259">
    <property type="entry name" value="MFS_trans_sf"/>
</dbReference>
<feature type="transmembrane region" description="Helical" evidence="4">
    <location>
        <begin position="81"/>
        <end position="101"/>
    </location>
</feature>
<dbReference type="Proteomes" id="UP000015104">
    <property type="component" value="Unassembled WGS sequence"/>
</dbReference>